<gene>
    <name evidence="1" type="ORF">JOF46_003157</name>
</gene>
<evidence type="ECO:0000313" key="2">
    <source>
        <dbReference type="Proteomes" id="UP000766570"/>
    </source>
</evidence>
<reference evidence="1 2" key="1">
    <citation type="submission" date="2021-03" db="EMBL/GenBank/DDBJ databases">
        <title>Sequencing the genomes of 1000 actinobacteria strains.</title>
        <authorList>
            <person name="Klenk H.-P."/>
        </authorList>
    </citation>
    <scope>NUCLEOTIDE SEQUENCE [LARGE SCALE GENOMIC DNA]</scope>
    <source>
        <strain evidence="1 2">DSM 15454</strain>
    </source>
</reference>
<name>A0ABS4WGC8_9MICC</name>
<accession>A0ABS4WGC8</accession>
<organism evidence="1 2">
    <name type="scientific">Paeniglutamicibacter psychrophenolicus</name>
    <dbReference type="NCBI Taxonomy" id="257454"/>
    <lineage>
        <taxon>Bacteria</taxon>
        <taxon>Bacillati</taxon>
        <taxon>Actinomycetota</taxon>
        <taxon>Actinomycetes</taxon>
        <taxon>Micrococcales</taxon>
        <taxon>Micrococcaceae</taxon>
        <taxon>Paeniglutamicibacter</taxon>
    </lineage>
</organism>
<protein>
    <submittedName>
        <fullName evidence="1">Uncharacterized protein</fullName>
    </submittedName>
</protein>
<comment type="caution">
    <text evidence="1">The sequence shown here is derived from an EMBL/GenBank/DDBJ whole genome shotgun (WGS) entry which is preliminary data.</text>
</comment>
<dbReference type="Proteomes" id="UP000766570">
    <property type="component" value="Unassembled WGS sequence"/>
</dbReference>
<evidence type="ECO:0000313" key="1">
    <source>
        <dbReference type="EMBL" id="MBP2375245.1"/>
    </source>
</evidence>
<keyword evidence="2" id="KW-1185">Reference proteome</keyword>
<proteinExistence type="predicted"/>
<sequence>MAFQGHLRDFLQIFTLTTSYWVKNCVWGRMHGPSNFCWAAGDGHFGKLSYSRTDFGEDTKPACATLELQMSRE</sequence>
<dbReference type="EMBL" id="JAGIOE010000001">
    <property type="protein sequence ID" value="MBP2375245.1"/>
    <property type="molecule type" value="Genomic_DNA"/>
</dbReference>